<dbReference type="EMBL" id="CAUYUE010000015">
    <property type="protein sequence ID" value="CAK0786788.1"/>
    <property type="molecule type" value="Genomic_DNA"/>
</dbReference>
<name>A0AAV1IHL9_9CHLO</name>
<sequence>MEADRAVARSALFLCTALTVLVTSSAGRDLLQAGSMHCSSMSNIYNCFVGGKQMGSVCINQCTNPHNPLFCQNCEDPRELCAKAVPSFDPETSTIHMGQGTDTESRCPEDSVPAPVSTELQSIGHAAMRGNPFMQQRPNACSTQSYQYDCVVGSGHVGQVCVPLCPGPTDALPCLPCEDVRSNCAWAYPSFRMTSFITHFLNSNEGACF</sequence>
<evidence type="ECO:0000256" key="1">
    <source>
        <dbReference type="SAM" id="MobiDB-lite"/>
    </source>
</evidence>
<evidence type="ECO:0000256" key="2">
    <source>
        <dbReference type="SAM" id="SignalP"/>
    </source>
</evidence>
<feature type="region of interest" description="Disordered" evidence="1">
    <location>
        <begin position="92"/>
        <end position="112"/>
    </location>
</feature>
<reference evidence="3 4" key="1">
    <citation type="submission" date="2023-10" db="EMBL/GenBank/DDBJ databases">
        <authorList>
            <person name="Maclean D."/>
            <person name="Macfadyen A."/>
        </authorList>
    </citation>
    <scope>NUCLEOTIDE SEQUENCE [LARGE SCALE GENOMIC DNA]</scope>
</reference>
<feature type="signal peptide" evidence="2">
    <location>
        <begin position="1"/>
        <end position="27"/>
    </location>
</feature>
<proteinExistence type="predicted"/>
<comment type="caution">
    <text evidence="3">The sequence shown here is derived from an EMBL/GenBank/DDBJ whole genome shotgun (WGS) entry which is preliminary data.</text>
</comment>
<gene>
    <name evidence="3" type="ORF">CVIRNUC_010002</name>
</gene>
<feature type="chain" id="PRO_5043673542" description="Extracellular protein" evidence="2">
    <location>
        <begin position="28"/>
        <end position="209"/>
    </location>
</feature>
<dbReference type="AlphaFoldDB" id="A0AAV1IHL9"/>
<accession>A0AAV1IHL9</accession>
<keyword evidence="2" id="KW-0732">Signal</keyword>
<feature type="compositionally biased region" description="Polar residues" evidence="1">
    <location>
        <begin position="92"/>
        <end position="102"/>
    </location>
</feature>
<evidence type="ECO:0000313" key="4">
    <source>
        <dbReference type="Proteomes" id="UP001314263"/>
    </source>
</evidence>
<keyword evidence="4" id="KW-1185">Reference proteome</keyword>
<evidence type="ECO:0000313" key="3">
    <source>
        <dbReference type="EMBL" id="CAK0786788.1"/>
    </source>
</evidence>
<protein>
    <recommendedName>
        <fullName evidence="5">Extracellular protein</fullName>
    </recommendedName>
</protein>
<evidence type="ECO:0008006" key="5">
    <source>
        <dbReference type="Google" id="ProtNLM"/>
    </source>
</evidence>
<dbReference type="Proteomes" id="UP001314263">
    <property type="component" value="Unassembled WGS sequence"/>
</dbReference>
<organism evidence="3 4">
    <name type="scientific">Coccomyxa viridis</name>
    <dbReference type="NCBI Taxonomy" id="1274662"/>
    <lineage>
        <taxon>Eukaryota</taxon>
        <taxon>Viridiplantae</taxon>
        <taxon>Chlorophyta</taxon>
        <taxon>core chlorophytes</taxon>
        <taxon>Trebouxiophyceae</taxon>
        <taxon>Trebouxiophyceae incertae sedis</taxon>
        <taxon>Coccomyxaceae</taxon>
        <taxon>Coccomyxa</taxon>
    </lineage>
</organism>